<dbReference type="Proteomes" id="UP001060215">
    <property type="component" value="Chromosome 6"/>
</dbReference>
<reference evidence="1 2" key="1">
    <citation type="journal article" date="2022" name="Plant J.">
        <title>Chromosome-level genome of Camellia lanceoleosa provides a valuable resource for understanding genome evolution and self-incompatibility.</title>
        <authorList>
            <person name="Gong W."/>
            <person name="Xiao S."/>
            <person name="Wang L."/>
            <person name="Liao Z."/>
            <person name="Chang Y."/>
            <person name="Mo W."/>
            <person name="Hu G."/>
            <person name="Li W."/>
            <person name="Zhao G."/>
            <person name="Zhu H."/>
            <person name="Hu X."/>
            <person name="Ji K."/>
            <person name="Xiang X."/>
            <person name="Song Q."/>
            <person name="Yuan D."/>
            <person name="Jin S."/>
            <person name="Zhang L."/>
        </authorList>
    </citation>
    <scope>NUCLEOTIDE SEQUENCE [LARGE SCALE GENOMIC DNA]</scope>
    <source>
        <strain evidence="1">SQ_2022a</strain>
    </source>
</reference>
<protein>
    <submittedName>
        <fullName evidence="1">Uncharacterized protein</fullName>
    </submittedName>
</protein>
<organism evidence="1 2">
    <name type="scientific">Camellia lanceoleosa</name>
    <dbReference type="NCBI Taxonomy" id="1840588"/>
    <lineage>
        <taxon>Eukaryota</taxon>
        <taxon>Viridiplantae</taxon>
        <taxon>Streptophyta</taxon>
        <taxon>Embryophyta</taxon>
        <taxon>Tracheophyta</taxon>
        <taxon>Spermatophyta</taxon>
        <taxon>Magnoliopsida</taxon>
        <taxon>eudicotyledons</taxon>
        <taxon>Gunneridae</taxon>
        <taxon>Pentapetalae</taxon>
        <taxon>asterids</taxon>
        <taxon>Ericales</taxon>
        <taxon>Theaceae</taxon>
        <taxon>Camellia</taxon>
    </lineage>
</organism>
<proteinExistence type="predicted"/>
<accession>A0ACC0I914</accession>
<sequence length="85" mass="9964">MFWYCSNNSEAGKKFQLSSTNNDFPTLTTLLVSIFLQHGLLQKQWLVDKLFELVSLFVCFLDSVKTENLPQVECFEIRRHEFGDK</sequence>
<name>A0ACC0I914_9ERIC</name>
<keyword evidence="2" id="KW-1185">Reference proteome</keyword>
<gene>
    <name evidence="1" type="ORF">LOK49_LG03G00191</name>
</gene>
<evidence type="ECO:0000313" key="2">
    <source>
        <dbReference type="Proteomes" id="UP001060215"/>
    </source>
</evidence>
<dbReference type="EMBL" id="CM045763">
    <property type="protein sequence ID" value="KAI8021478.1"/>
    <property type="molecule type" value="Genomic_DNA"/>
</dbReference>
<evidence type="ECO:0000313" key="1">
    <source>
        <dbReference type="EMBL" id="KAI8021478.1"/>
    </source>
</evidence>
<comment type="caution">
    <text evidence="1">The sequence shown here is derived from an EMBL/GenBank/DDBJ whole genome shotgun (WGS) entry which is preliminary data.</text>
</comment>